<dbReference type="AlphaFoldDB" id="F0XCC5"/>
<dbReference type="HOGENOM" id="CLU_171244_0_0_1"/>
<proteinExistence type="predicted"/>
<dbReference type="GeneID" id="25982057"/>
<name>F0XCC5_GROCL</name>
<keyword evidence="2" id="KW-1185">Reference proteome</keyword>
<organism evidence="2">
    <name type="scientific">Grosmannia clavigera (strain kw1407 / UAMH 11150)</name>
    <name type="common">Blue stain fungus</name>
    <name type="synonym">Graphiocladiella clavigera</name>
    <dbReference type="NCBI Taxonomy" id="655863"/>
    <lineage>
        <taxon>Eukaryota</taxon>
        <taxon>Fungi</taxon>
        <taxon>Dikarya</taxon>
        <taxon>Ascomycota</taxon>
        <taxon>Pezizomycotina</taxon>
        <taxon>Sordariomycetes</taxon>
        <taxon>Sordariomycetidae</taxon>
        <taxon>Ophiostomatales</taxon>
        <taxon>Ophiostomataceae</taxon>
        <taxon>Leptographium</taxon>
    </lineage>
</organism>
<dbReference type="RefSeq" id="XP_014173478.1">
    <property type="nucleotide sequence ID" value="XM_014318003.1"/>
</dbReference>
<dbReference type="EMBL" id="GL629765">
    <property type="protein sequence ID" value="EFX03996.1"/>
    <property type="molecule type" value="Genomic_DNA"/>
</dbReference>
<gene>
    <name evidence="1" type="ORF">CMQ_924</name>
</gene>
<dbReference type="InParanoid" id="F0XCC5"/>
<sequence length="113" mass="11922">MLLSWVSKYIPAIAAIGAFASPFVHDRGSLLPGSPNCTSTQHILGKFTAGPVCTIWTATTATTVHIDCSGCRFLATETLGYGRGHGPVVHFSTTTAAATPRTTTTYLCRPYSS</sequence>
<dbReference type="eggNOG" id="ENOG502RKGS">
    <property type="taxonomic scope" value="Eukaryota"/>
</dbReference>
<dbReference type="Proteomes" id="UP000007796">
    <property type="component" value="Unassembled WGS sequence"/>
</dbReference>
<evidence type="ECO:0000313" key="2">
    <source>
        <dbReference type="Proteomes" id="UP000007796"/>
    </source>
</evidence>
<reference evidence="1 2" key="1">
    <citation type="journal article" date="2011" name="Proc. Natl. Acad. Sci. U.S.A.">
        <title>Genome and transcriptome analyses of the mountain pine beetle-fungal symbiont Grosmannia clavigera, a lodgepole pine pathogen.</title>
        <authorList>
            <person name="DiGuistini S."/>
            <person name="Wang Y."/>
            <person name="Liao N.Y."/>
            <person name="Taylor G."/>
            <person name="Tanguay P."/>
            <person name="Feau N."/>
            <person name="Henrissat B."/>
            <person name="Chan S.K."/>
            <person name="Hesse-Orce U."/>
            <person name="Alamouti S.M."/>
            <person name="Tsui C.K.M."/>
            <person name="Docking R.T."/>
            <person name="Levasseur A."/>
            <person name="Haridas S."/>
            <person name="Robertson G."/>
            <person name="Birol I."/>
            <person name="Holt R.A."/>
            <person name="Marra M.A."/>
            <person name="Hamelin R.C."/>
            <person name="Hirst M."/>
            <person name="Jones S.J.M."/>
            <person name="Bohlmann J."/>
            <person name="Breuil C."/>
        </authorList>
    </citation>
    <scope>NUCLEOTIDE SEQUENCE [LARGE SCALE GENOMIC DNA]</scope>
    <source>
        <strain evidence="2">kw1407 / UAMH 11150</strain>
    </source>
</reference>
<protein>
    <submittedName>
        <fullName evidence="1">Uncharacterized protein</fullName>
    </submittedName>
</protein>
<evidence type="ECO:0000313" key="1">
    <source>
        <dbReference type="EMBL" id="EFX03996.1"/>
    </source>
</evidence>
<accession>F0XCC5</accession>